<proteinExistence type="inferred from homology"/>
<evidence type="ECO:0000259" key="6">
    <source>
        <dbReference type="Pfam" id="PF08281"/>
    </source>
</evidence>
<accession>A0A5M3XCJ4</accession>
<dbReference type="Pfam" id="PF08281">
    <property type="entry name" value="Sigma70_r4_2"/>
    <property type="match status" value="1"/>
</dbReference>
<evidence type="ECO:0000256" key="3">
    <source>
        <dbReference type="ARBA" id="ARBA00023082"/>
    </source>
</evidence>
<dbReference type="SUPFAM" id="SSF88659">
    <property type="entry name" value="Sigma3 and sigma4 domains of RNA polymerase sigma factors"/>
    <property type="match status" value="1"/>
</dbReference>
<organism evidence="7 8">
    <name type="scientific">Acrocarpospora pleiomorpha</name>
    <dbReference type="NCBI Taxonomy" id="90975"/>
    <lineage>
        <taxon>Bacteria</taxon>
        <taxon>Bacillati</taxon>
        <taxon>Actinomycetota</taxon>
        <taxon>Actinomycetes</taxon>
        <taxon>Streptosporangiales</taxon>
        <taxon>Streptosporangiaceae</taxon>
        <taxon>Acrocarpospora</taxon>
    </lineage>
</organism>
<gene>
    <name evidence="7" type="ORF">Aple_013870</name>
</gene>
<dbReference type="GO" id="GO:0006352">
    <property type="term" value="P:DNA-templated transcription initiation"/>
    <property type="evidence" value="ECO:0007669"/>
    <property type="project" value="InterPro"/>
</dbReference>
<reference evidence="7 8" key="1">
    <citation type="submission" date="2019-10" db="EMBL/GenBank/DDBJ databases">
        <title>Whole genome shotgun sequence of Acrocarpospora pleiomorpha NBRC 16267.</title>
        <authorList>
            <person name="Ichikawa N."/>
            <person name="Kimura A."/>
            <person name="Kitahashi Y."/>
            <person name="Komaki H."/>
            <person name="Oguchi A."/>
        </authorList>
    </citation>
    <scope>NUCLEOTIDE SEQUENCE [LARGE SCALE GENOMIC DNA]</scope>
    <source>
        <strain evidence="7 8">NBRC 16267</strain>
    </source>
</reference>
<keyword evidence="8" id="KW-1185">Reference proteome</keyword>
<dbReference type="Gene3D" id="1.10.1740.10">
    <property type="match status" value="1"/>
</dbReference>
<evidence type="ECO:0000256" key="4">
    <source>
        <dbReference type="ARBA" id="ARBA00023163"/>
    </source>
</evidence>
<dbReference type="EMBL" id="BLAF01000007">
    <property type="protein sequence ID" value="GES18492.1"/>
    <property type="molecule type" value="Genomic_DNA"/>
</dbReference>
<dbReference type="PANTHER" id="PTHR43133:SF25">
    <property type="entry name" value="RNA POLYMERASE SIGMA FACTOR RFAY-RELATED"/>
    <property type="match status" value="1"/>
</dbReference>
<dbReference type="InterPro" id="IPR013324">
    <property type="entry name" value="RNA_pol_sigma_r3/r4-like"/>
</dbReference>
<evidence type="ECO:0000256" key="2">
    <source>
        <dbReference type="ARBA" id="ARBA00023015"/>
    </source>
</evidence>
<dbReference type="Gene3D" id="1.10.10.10">
    <property type="entry name" value="Winged helix-like DNA-binding domain superfamily/Winged helix DNA-binding domain"/>
    <property type="match status" value="1"/>
</dbReference>
<dbReference type="SUPFAM" id="SSF88946">
    <property type="entry name" value="Sigma2 domain of RNA polymerase sigma factors"/>
    <property type="match status" value="1"/>
</dbReference>
<dbReference type="InterPro" id="IPR013325">
    <property type="entry name" value="RNA_pol_sigma_r2"/>
</dbReference>
<evidence type="ECO:0008006" key="9">
    <source>
        <dbReference type="Google" id="ProtNLM"/>
    </source>
</evidence>
<evidence type="ECO:0000313" key="8">
    <source>
        <dbReference type="Proteomes" id="UP000377595"/>
    </source>
</evidence>
<dbReference type="Pfam" id="PF04542">
    <property type="entry name" value="Sigma70_r2"/>
    <property type="match status" value="1"/>
</dbReference>
<evidence type="ECO:0000256" key="1">
    <source>
        <dbReference type="ARBA" id="ARBA00010641"/>
    </source>
</evidence>
<dbReference type="Proteomes" id="UP000377595">
    <property type="component" value="Unassembled WGS sequence"/>
</dbReference>
<dbReference type="OrthoDB" id="4184921at2"/>
<dbReference type="InterPro" id="IPR007627">
    <property type="entry name" value="RNA_pol_sigma70_r2"/>
</dbReference>
<name>A0A5M3XCJ4_9ACTN</name>
<sequence>MGDDSPLPGHLPRLTQGLAYRVGGTGPVRWFAHSPAGFPVIQSQVPDIDRCRPERESEGGMPEHVARFTRLFDACYERVLRYAARRVDGDSAADVAAETFVVAWRKIGDLPARDDEALPWLYGIARRVVANEQRRGRRSQRLMSRLMSISWAGRDAARDHAEDAVATSGLEQALRRLSPQDQEVLRLIGWEDLSISHAALVLECSPATMAVRAQRARQRFLAVLGDLKVETSVGAADVPSAVKEGKS</sequence>
<evidence type="ECO:0000313" key="7">
    <source>
        <dbReference type="EMBL" id="GES18492.1"/>
    </source>
</evidence>
<dbReference type="GO" id="GO:0016987">
    <property type="term" value="F:sigma factor activity"/>
    <property type="evidence" value="ECO:0007669"/>
    <property type="project" value="UniProtKB-KW"/>
</dbReference>
<dbReference type="PANTHER" id="PTHR43133">
    <property type="entry name" value="RNA POLYMERASE ECF-TYPE SIGMA FACTO"/>
    <property type="match status" value="1"/>
</dbReference>
<dbReference type="InterPro" id="IPR036388">
    <property type="entry name" value="WH-like_DNA-bd_sf"/>
</dbReference>
<feature type="domain" description="RNA polymerase sigma-70 region 2" evidence="5">
    <location>
        <begin position="71"/>
        <end position="138"/>
    </location>
</feature>
<dbReference type="GO" id="GO:0003677">
    <property type="term" value="F:DNA binding"/>
    <property type="evidence" value="ECO:0007669"/>
    <property type="project" value="InterPro"/>
</dbReference>
<dbReference type="InterPro" id="IPR039425">
    <property type="entry name" value="RNA_pol_sigma-70-like"/>
</dbReference>
<comment type="similarity">
    <text evidence="1">Belongs to the sigma-70 factor family. ECF subfamily.</text>
</comment>
<comment type="caution">
    <text evidence="7">The sequence shown here is derived from an EMBL/GenBank/DDBJ whole genome shotgun (WGS) entry which is preliminary data.</text>
</comment>
<dbReference type="InterPro" id="IPR013249">
    <property type="entry name" value="RNA_pol_sigma70_r4_t2"/>
</dbReference>
<keyword evidence="4" id="KW-0804">Transcription</keyword>
<keyword evidence="3" id="KW-0731">Sigma factor</keyword>
<evidence type="ECO:0000259" key="5">
    <source>
        <dbReference type="Pfam" id="PF04542"/>
    </source>
</evidence>
<keyword evidence="2" id="KW-0805">Transcription regulation</keyword>
<dbReference type="AlphaFoldDB" id="A0A5M3XCJ4"/>
<dbReference type="NCBIfam" id="TIGR02937">
    <property type="entry name" value="sigma70-ECF"/>
    <property type="match status" value="1"/>
</dbReference>
<dbReference type="InterPro" id="IPR014284">
    <property type="entry name" value="RNA_pol_sigma-70_dom"/>
</dbReference>
<feature type="domain" description="RNA polymerase sigma factor 70 region 4 type 2" evidence="6">
    <location>
        <begin position="170"/>
        <end position="219"/>
    </location>
</feature>
<protein>
    <recommendedName>
        <fullName evidence="9">DNA-directed RNA polymerase sigma-70 factor</fullName>
    </recommendedName>
</protein>